<gene>
    <name evidence="6" type="ORF">METZ01_LOCUS72596</name>
</gene>
<organism evidence="6">
    <name type="scientific">marine metagenome</name>
    <dbReference type="NCBI Taxonomy" id="408172"/>
    <lineage>
        <taxon>unclassified sequences</taxon>
        <taxon>metagenomes</taxon>
        <taxon>ecological metagenomes</taxon>
    </lineage>
</organism>
<dbReference type="NCBIfam" id="TIGR02309">
    <property type="entry name" value="HpaB-1"/>
    <property type="match status" value="1"/>
</dbReference>
<dbReference type="GO" id="GO:0016627">
    <property type="term" value="F:oxidoreductase activity, acting on the CH-CH group of donors"/>
    <property type="evidence" value="ECO:0007669"/>
    <property type="project" value="InterPro"/>
</dbReference>
<dbReference type="Pfam" id="PF11794">
    <property type="entry name" value="HpaB_N"/>
    <property type="match status" value="1"/>
</dbReference>
<dbReference type="Gene3D" id="1.20.140.10">
    <property type="entry name" value="Butyryl-CoA Dehydrogenase, subunit A, domain 3"/>
    <property type="match status" value="1"/>
</dbReference>
<dbReference type="PIRSF" id="PIRSF000331">
    <property type="entry name" value="HpaA_HpaB"/>
    <property type="match status" value="1"/>
</dbReference>
<dbReference type="Gene3D" id="2.40.110.10">
    <property type="entry name" value="Butyryl-CoA Dehydrogenase, subunit A, domain 2"/>
    <property type="match status" value="1"/>
</dbReference>
<feature type="domain" description="HpaB/PvcC/4-BUDH C-terminal" evidence="4">
    <location>
        <begin position="299"/>
        <end position="494"/>
    </location>
</feature>
<dbReference type="AlphaFoldDB" id="A0A381TUL3"/>
<accession>A0A381TUL3</accession>
<protein>
    <recommendedName>
        <fullName evidence="7">4-hydroxyphenylacetate 3-monooxygenase, oxygenase component</fullName>
    </recommendedName>
</protein>
<reference evidence="6" key="1">
    <citation type="submission" date="2018-05" db="EMBL/GenBank/DDBJ databases">
        <authorList>
            <person name="Lanie J.A."/>
            <person name="Ng W.-L."/>
            <person name="Kazmierczak K.M."/>
            <person name="Andrzejewski T.M."/>
            <person name="Davidsen T.M."/>
            <person name="Wayne K.J."/>
            <person name="Tettelin H."/>
            <person name="Glass J.I."/>
            <person name="Rusch D."/>
            <person name="Podicherti R."/>
            <person name="Tsui H.-C.T."/>
            <person name="Winkler M.E."/>
        </authorList>
    </citation>
    <scope>NUCLEOTIDE SEQUENCE</scope>
</reference>
<dbReference type="EMBL" id="UINC01005197">
    <property type="protein sequence ID" value="SVA19742.1"/>
    <property type="molecule type" value="Genomic_DNA"/>
</dbReference>
<dbReference type="GO" id="GO:0050660">
    <property type="term" value="F:flavin adenine dinucleotide binding"/>
    <property type="evidence" value="ECO:0007669"/>
    <property type="project" value="InterPro"/>
</dbReference>
<evidence type="ECO:0000256" key="3">
    <source>
        <dbReference type="ARBA" id="ARBA00023002"/>
    </source>
</evidence>
<evidence type="ECO:0000256" key="2">
    <source>
        <dbReference type="ARBA" id="ARBA00022827"/>
    </source>
</evidence>
<dbReference type="InterPro" id="IPR024719">
    <property type="entry name" value="HpaB/PvcC/4-BUDH_C"/>
</dbReference>
<sequence length="498" mass="55429">MLHIGNPLLEGEKEMPARTGKEYILKLKEHPREVWLDGEHVRDVTTHPAFKNGVKSIAALYDMQNDPALLEEMTFHSPSTGQPVGLSFLIPETMEDLVRRRLMMERWAWASCGMMGRSPDFLNVIFSAWAGAGDYFAQDRPEFKQNVINYHNFIRENDVALTHALVNLQRSRSPGANDVLSDQVALTVVDESDYGIVVRGSKVLATLGPISDEIAVYPVASHGLGKDASRQSFSFSIPCDTPGLKFLCRESFDLGRSHFDHPLGSRFDEMDATVFFDDVQVPWERVFLLGDVELCNNYGAVTQSNAHTGHQILTRCVVKSEFILGLADLIVETLGSGTIPHVQEQVAELITHRDLMRACLRAAEADSTLNRWGVMTPSAGPIQAGRALFGRTAYPRMIEIIQLLATSSLLALPAEADFNTPLAPEIDKYMSTDAAGARDRAQLFHLAWDVACSSFSGRQVLYERMFGGNPVRNATMLFNSYDKGPFKQRVRDFLKSDT</sequence>
<dbReference type="InterPro" id="IPR036250">
    <property type="entry name" value="AcylCo_DH-like_C"/>
</dbReference>
<dbReference type="PANTHER" id="PTHR36117">
    <property type="entry name" value="4-HYDROXYPHENYLACETATE 3-MONOOXYGENASE-RELATED"/>
    <property type="match status" value="1"/>
</dbReference>
<dbReference type="InterPro" id="IPR024674">
    <property type="entry name" value="HpaB/PvcC/4-BUDH_N"/>
</dbReference>
<dbReference type="InterPro" id="IPR046373">
    <property type="entry name" value="Acyl-CoA_Oxase/DH_mid-dom_sf"/>
</dbReference>
<dbReference type="InterPro" id="IPR009100">
    <property type="entry name" value="AcylCoA_DH/oxidase_NM_dom_sf"/>
</dbReference>
<proteinExistence type="predicted"/>
<dbReference type="InterPro" id="IPR012687">
    <property type="entry name" value="HpaB_Deino-type"/>
</dbReference>
<name>A0A381TUL3_9ZZZZ</name>
<dbReference type="InterPro" id="IPR004925">
    <property type="entry name" value="HpaB/PvcC/4-BUDH"/>
</dbReference>
<dbReference type="SUPFAM" id="SSF56645">
    <property type="entry name" value="Acyl-CoA dehydrogenase NM domain-like"/>
    <property type="match status" value="1"/>
</dbReference>
<dbReference type="Pfam" id="PF03241">
    <property type="entry name" value="HpaB"/>
    <property type="match status" value="1"/>
</dbReference>
<evidence type="ECO:0000313" key="6">
    <source>
        <dbReference type="EMBL" id="SVA19742.1"/>
    </source>
</evidence>
<dbReference type="SUPFAM" id="SSF47203">
    <property type="entry name" value="Acyl-CoA dehydrogenase C-terminal domain-like"/>
    <property type="match status" value="1"/>
</dbReference>
<evidence type="ECO:0000259" key="4">
    <source>
        <dbReference type="Pfam" id="PF03241"/>
    </source>
</evidence>
<dbReference type="GO" id="GO:0016712">
    <property type="term" value="F:oxidoreductase activity, acting on paired donors, with incorporation or reduction of molecular oxygen, reduced flavin or flavoprotein as one donor, and incorporation of one atom of oxygen"/>
    <property type="evidence" value="ECO:0007669"/>
    <property type="project" value="InterPro"/>
</dbReference>
<keyword evidence="1" id="KW-0285">Flavoprotein</keyword>
<keyword evidence="2" id="KW-0274">FAD</keyword>
<dbReference type="GO" id="GO:0010124">
    <property type="term" value="P:phenylacetate catabolic process"/>
    <property type="evidence" value="ECO:0007669"/>
    <property type="project" value="InterPro"/>
</dbReference>
<feature type="domain" description="HpaB/PvcC/4-BUDH N-terminal" evidence="5">
    <location>
        <begin position="19"/>
        <end position="288"/>
    </location>
</feature>
<evidence type="ECO:0000256" key="1">
    <source>
        <dbReference type="ARBA" id="ARBA00022630"/>
    </source>
</evidence>
<dbReference type="PANTHER" id="PTHR36117:SF3">
    <property type="entry name" value="4-HYDROXYPHENYLACETATE 3-MONOOXYGENASE-RELATED"/>
    <property type="match status" value="1"/>
</dbReference>
<evidence type="ECO:0008006" key="7">
    <source>
        <dbReference type="Google" id="ProtNLM"/>
    </source>
</evidence>
<keyword evidence="3" id="KW-0560">Oxidoreductase</keyword>
<dbReference type="Gene3D" id="1.10.3140.10">
    <property type="entry name" value="4-hydroxybutyryl-coa dehydratase, domain 1"/>
    <property type="match status" value="1"/>
</dbReference>
<evidence type="ECO:0000259" key="5">
    <source>
        <dbReference type="Pfam" id="PF11794"/>
    </source>
</evidence>